<reference evidence="4" key="1">
    <citation type="submission" date="2018-05" db="EMBL/GenBank/DDBJ databases">
        <title>Complete genome sequnece of Akkermansia muciniphila EB-AMDK-40.</title>
        <authorList>
            <person name="Nam Y.-D."/>
            <person name="Chung W.-H."/>
            <person name="Park Y.S."/>
            <person name="Kang J."/>
        </authorList>
    </citation>
    <scope>NUCLEOTIDE SEQUENCE</scope>
    <source>
        <strain evidence="4">EB-AMDK-40</strain>
    </source>
</reference>
<dbReference type="PANTHER" id="PTHR11852:SF0">
    <property type="entry name" value="PLATELET-ACTIVATING FACTOR ACETYLHYDROLASE IB SUBUNIT BETA HOMOLOG"/>
    <property type="match status" value="1"/>
</dbReference>
<dbReference type="SUPFAM" id="SSF52266">
    <property type="entry name" value="SGNH hydrolase"/>
    <property type="match status" value="1"/>
</dbReference>
<organism evidence="4 5">
    <name type="scientific">Akkermansia massiliensis</name>
    <dbReference type="NCBI Taxonomy" id="2927224"/>
    <lineage>
        <taxon>Bacteria</taxon>
        <taxon>Pseudomonadati</taxon>
        <taxon>Verrucomicrobiota</taxon>
        <taxon>Verrucomicrobiia</taxon>
        <taxon>Verrucomicrobiales</taxon>
        <taxon>Akkermansiaceae</taxon>
        <taxon>Akkermansia</taxon>
    </lineage>
</organism>
<evidence type="ECO:0000256" key="1">
    <source>
        <dbReference type="ARBA" id="ARBA00038184"/>
    </source>
</evidence>
<feature type="chain" id="PRO_5042226317" evidence="2">
    <location>
        <begin position="27"/>
        <end position="262"/>
    </location>
</feature>
<proteinExistence type="inferred from homology"/>
<dbReference type="Proteomes" id="UP000642553">
    <property type="component" value="Chromosome"/>
</dbReference>
<dbReference type="Pfam" id="PF13472">
    <property type="entry name" value="Lipase_GDSL_2"/>
    <property type="match status" value="1"/>
</dbReference>
<evidence type="ECO:0000313" key="4">
    <source>
        <dbReference type="EMBL" id="QHV63478.1"/>
    </source>
</evidence>
<dbReference type="InterPro" id="IPR013830">
    <property type="entry name" value="SGNH_hydro"/>
</dbReference>
<dbReference type="EMBL" id="CP029701">
    <property type="protein sequence ID" value="QHV63478.1"/>
    <property type="molecule type" value="Genomic_DNA"/>
</dbReference>
<evidence type="ECO:0000256" key="2">
    <source>
        <dbReference type="SAM" id="SignalP"/>
    </source>
</evidence>
<dbReference type="InterPro" id="IPR036514">
    <property type="entry name" value="SGNH_hydro_sf"/>
</dbReference>
<dbReference type="RefSeq" id="WP_102722747.1">
    <property type="nucleotide sequence ID" value="NZ_CP029701.1"/>
</dbReference>
<dbReference type="AlphaFoldDB" id="A0AAE6W1N1"/>
<protein>
    <submittedName>
        <fullName evidence="4">GDSL family lipase</fullName>
    </submittedName>
</protein>
<feature type="signal peptide" evidence="2">
    <location>
        <begin position="1"/>
        <end position="26"/>
    </location>
</feature>
<keyword evidence="2" id="KW-0732">Signal</keyword>
<sequence length="262" mass="28741">MNSLLYTFTALLGAACLALPAFSAPAAALPATLKPEPHQRDPYDWNARHEAVKKRNRAVKPEYVMIGDSITHHWGGEPSGDSRKAGEASWEKLFGPHAVTNMGFGFDYVDNAYYRVQDGELAGISPRVIIILLGTNNLGHRKDAPQACADNIKAFVRLVHQKCPSSKILLLGILPRREKNLAEPVKQTNKLLAKLQNGKNVFFADPGKALLSADGVSPRNELMKDVVHPNAKGYEVLEKELSVLLKKLDAKYRGGKSADKHS</sequence>
<accession>A0AAE6W1N1</accession>
<gene>
    <name evidence="4" type="ORF">DMI76_08935</name>
</gene>
<dbReference type="PANTHER" id="PTHR11852">
    <property type="entry name" value="PLATELET-ACTIVATING FACTOR ACETYLHYDROLASE"/>
    <property type="match status" value="1"/>
</dbReference>
<dbReference type="GO" id="GO:0016788">
    <property type="term" value="F:hydrolase activity, acting on ester bonds"/>
    <property type="evidence" value="ECO:0007669"/>
    <property type="project" value="UniProtKB-ARBA"/>
</dbReference>
<comment type="similarity">
    <text evidence="1">Belongs to the 'GDSL' lipolytic enzyme family. Platelet-activating factor acetylhydrolase IB beta/gamma subunits subfamily.</text>
</comment>
<evidence type="ECO:0000313" key="5">
    <source>
        <dbReference type="Proteomes" id="UP000642553"/>
    </source>
</evidence>
<evidence type="ECO:0000259" key="3">
    <source>
        <dbReference type="Pfam" id="PF13472"/>
    </source>
</evidence>
<feature type="domain" description="SGNH hydrolase-type esterase" evidence="3">
    <location>
        <begin position="66"/>
        <end position="236"/>
    </location>
</feature>
<dbReference type="Gene3D" id="3.40.50.1110">
    <property type="entry name" value="SGNH hydrolase"/>
    <property type="match status" value="1"/>
</dbReference>
<name>A0AAE6W1N1_9BACT</name>